<reference evidence="4 6" key="2">
    <citation type="submission" date="2019-07" db="EMBL/GenBank/DDBJ databases">
        <title>Draft genome of two Muricauda strains isolated from deep sea.</title>
        <authorList>
            <person name="Sun C."/>
        </authorList>
    </citation>
    <scope>NUCLEOTIDE SEQUENCE [LARGE SCALE GENOMIC DNA]</scope>
    <source>
        <strain evidence="4 6">NH166</strain>
    </source>
</reference>
<dbReference type="InterPro" id="IPR006660">
    <property type="entry name" value="Arsenate_reductase-like"/>
</dbReference>
<proteinExistence type="inferred from homology"/>
<dbReference type="EMBL" id="QXFJ01000023">
    <property type="protein sequence ID" value="RIV70887.1"/>
    <property type="molecule type" value="Genomic_DNA"/>
</dbReference>
<dbReference type="Pfam" id="PF03960">
    <property type="entry name" value="ArsC"/>
    <property type="match status" value="1"/>
</dbReference>
<dbReference type="InterPro" id="IPR036249">
    <property type="entry name" value="Thioredoxin-like_sf"/>
</dbReference>
<evidence type="ECO:0000256" key="1">
    <source>
        <dbReference type="ARBA" id="ARBA00007198"/>
    </source>
</evidence>
<comment type="similarity">
    <text evidence="1 2">Belongs to the ArsC family.</text>
</comment>
<organism evidence="3 5">
    <name type="scientific">Flagellimonas aequoris</name>
    <dbReference type="NCBI Taxonomy" id="2306997"/>
    <lineage>
        <taxon>Bacteria</taxon>
        <taxon>Pseudomonadati</taxon>
        <taxon>Bacteroidota</taxon>
        <taxon>Flavobacteriia</taxon>
        <taxon>Flavobacteriales</taxon>
        <taxon>Flavobacteriaceae</taxon>
        <taxon>Flagellimonas</taxon>
    </lineage>
</organism>
<evidence type="ECO:0000313" key="3">
    <source>
        <dbReference type="EMBL" id="RIV70887.1"/>
    </source>
</evidence>
<dbReference type="PROSITE" id="PS51353">
    <property type="entry name" value="ARSC"/>
    <property type="match status" value="1"/>
</dbReference>
<evidence type="ECO:0000313" key="4">
    <source>
        <dbReference type="EMBL" id="TXK02324.1"/>
    </source>
</evidence>
<protein>
    <recommendedName>
        <fullName evidence="7">Arsenate reductase</fullName>
    </recommendedName>
</protein>
<evidence type="ECO:0000256" key="2">
    <source>
        <dbReference type="PROSITE-ProRule" id="PRU01282"/>
    </source>
</evidence>
<dbReference type="SUPFAM" id="SSF52833">
    <property type="entry name" value="Thioredoxin-like"/>
    <property type="match status" value="1"/>
</dbReference>
<dbReference type="AlphaFoldDB" id="A0A418N8G7"/>
<evidence type="ECO:0008006" key="7">
    <source>
        <dbReference type="Google" id="ProtNLM"/>
    </source>
</evidence>
<dbReference type="Proteomes" id="UP000321528">
    <property type="component" value="Unassembled WGS sequence"/>
</dbReference>
<dbReference type="OrthoDB" id="1434620at2"/>
<keyword evidence="6" id="KW-1185">Reference proteome</keyword>
<evidence type="ECO:0000313" key="5">
    <source>
        <dbReference type="Proteomes" id="UP000284189"/>
    </source>
</evidence>
<dbReference type="Proteomes" id="UP000284189">
    <property type="component" value="Unassembled WGS sequence"/>
</dbReference>
<reference evidence="3 5" key="1">
    <citation type="submission" date="2018-08" db="EMBL/GenBank/DDBJ databases">
        <title>Proposal of Muricauda 72 sp.nov. and Muricauda NH166 sp.nov., isolated from seawater.</title>
        <authorList>
            <person name="Cheng H."/>
            <person name="Wu Y.-H."/>
            <person name="Guo L.-L."/>
            <person name="Xu X.-W."/>
        </authorList>
    </citation>
    <scope>NUCLEOTIDE SEQUENCE [LARGE SCALE GENOMIC DNA]</scope>
    <source>
        <strain evidence="3 5">NH166</strain>
    </source>
</reference>
<evidence type="ECO:0000313" key="6">
    <source>
        <dbReference type="Proteomes" id="UP000321528"/>
    </source>
</evidence>
<sequence>MGVIATNNRELNLYYNANSSIGMQTLAFVQASKKKVLAVDLSKTKVTGTQWAELADLLDIPIKDLINTEHPDFIKLYGKDNDLEGDDDWIKVLQKNPSVVTQPILVNGNKAMQVNTPSDVMVFLDAES</sequence>
<dbReference type="Gene3D" id="3.40.30.10">
    <property type="entry name" value="Glutaredoxin"/>
    <property type="match status" value="1"/>
</dbReference>
<dbReference type="EMBL" id="VNWL01000022">
    <property type="protein sequence ID" value="TXK02324.1"/>
    <property type="molecule type" value="Genomic_DNA"/>
</dbReference>
<name>A0A418N8G7_9FLAO</name>
<accession>A0A418N8G7</accession>
<gene>
    <name evidence="3" type="ORF">D2U88_08925</name>
    <name evidence="4" type="ORF">FQ019_08850</name>
</gene>
<comment type="caution">
    <text evidence="3">The sequence shown here is derived from an EMBL/GenBank/DDBJ whole genome shotgun (WGS) entry which is preliminary data.</text>
</comment>